<dbReference type="Pfam" id="PF21805">
    <property type="entry name" value="Imm5_like"/>
    <property type="match status" value="1"/>
</dbReference>
<evidence type="ECO:0000259" key="1">
    <source>
        <dbReference type="Pfam" id="PF21805"/>
    </source>
</evidence>
<dbReference type="RefSeq" id="WP_057930627.1">
    <property type="nucleotide sequence ID" value="NZ_LMZQ01000001.1"/>
</dbReference>
<keyword evidence="3" id="KW-1185">Reference proteome</keyword>
<dbReference type="InterPro" id="IPR048667">
    <property type="entry name" value="Imm5-like"/>
</dbReference>
<feature type="domain" description="Imm-5-like" evidence="1">
    <location>
        <begin position="23"/>
        <end position="150"/>
    </location>
</feature>
<evidence type="ECO:0000313" key="3">
    <source>
        <dbReference type="Proteomes" id="UP000051950"/>
    </source>
</evidence>
<comment type="caution">
    <text evidence="2">The sequence shown here is derived from an EMBL/GenBank/DDBJ whole genome shotgun (WGS) entry which is preliminary data.</text>
</comment>
<organism evidence="2 3">
    <name type="scientific">Pedobacter ginsenosidimutans</name>
    <dbReference type="NCBI Taxonomy" id="687842"/>
    <lineage>
        <taxon>Bacteria</taxon>
        <taxon>Pseudomonadati</taxon>
        <taxon>Bacteroidota</taxon>
        <taxon>Sphingobacteriia</taxon>
        <taxon>Sphingobacteriales</taxon>
        <taxon>Sphingobacteriaceae</taxon>
        <taxon>Pedobacter</taxon>
    </lineage>
</organism>
<dbReference type="AlphaFoldDB" id="A0A0T5VVU6"/>
<dbReference type="OrthoDB" id="2222991at2"/>
<name>A0A0T5VVU6_9SPHI</name>
<evidence type="ECO:0000313" key="2">
    <source>
        <dbReference type="EMBL" id="KRT17998.1"/>
    </source>
</evidence>
<accession>A0A0T5VVU6</accession>
<sequence length="162" mass="18232">MPTISKIKIVDDSDLRAEIDNIYEKTDQVSLSKWAIKCAKNVLTCVPDENIDLSIIEIGFEINKRWQVGKASVHEVRQAGFRIHELARACNAEVMKNAIRTAGQAVGVGHMREHAMVCADYAIKTIGLAFDKDLNRIKAERIWQLETLKKIIAMEGEEPQAE</sequence>
<gene>
    <name evidence="2" type="ORF">ASU31_01520</name>
</gene>
<dbReference type="EMBL" id="LMZQ01000001">
    <property type="protein sequence ID" value="KRT17998.1"/>
    <property type="molecule type" value="Genomic_DNA"/>
</dbReference>
<proteinExistence type="predicted"/>
<dbReference type="Proteomes" id="UP000051950">
    <property type="component" value="Unassembled WGS sequence"/>
</dbReference>
<reference evidence="2 3" key="1">
    <citation type="submission" date="2015-11" db="EMBL/GenBank/DDBJ databases">
        <title>Sequence of Pedobacter ginsenosidimutans.</title>
        <authorList>
            <person name="Carson E."/>
            <person name="Keyser V."/>
            <person name="Newman J."/>
            <person name="Miller J."/>
        </authorList>
    </citation>
    <scope>NUCLEOTIDE SEQUENCE [LARGE SCALE GENOMIC DNA]</scope>
    <source>
        <strain evidence="2 3">KACC 14530</strain>
    </source>
</reference>
<dbReference type="STRING" id="687842.ASU31_01520"/>
<protein>
    <recommendedName>
        <fullName evidence="1">Imm-5-like domain-containing protein</fullName>
    </recommendedName>
</protein>